<dbReference type="EMBL" id="JAVDVC010000001">
    <property type="protein sequence ID" value="MDR6956121.1"/>
    <property type="molecule type" value="Genomic_DNA"/>
</dbReference>
<gene>
    <name evidence="1" type="ORF">J2W43_000084</name>
</gene>
<accession>A0AAW8M2R4</accession>
<comment type="caution">
    <text evidence="1">The sequence shown here is derived from an EMBL/GenBank/DDBJ whole genome shotgun (WGS) entry which is preliminary data.</text>
</comment>
<organism evidence="1 2">
    <name type="scientific">Pseudomonas brassicacearum</name>
    <dbReference type="NCBI Taxonomy" id="930166"/>
    <lineage>
        <taxon>Bacteria</taxon>
        <taxon>Pseudomonadati</taxon>
        <taxon>Pseudomonadota</taxon>
        <taxon>Gammaproteobacteria</taxon>
        <taxon>Pseudomonadales</taxon>
        <taxon>Pseudomonadaceae</taxon>
        <taxon>Pseudomonas</taxon>
    </lineage>
</organism>
<evidence type="ECO:0000313" key="1">
    <source>
        <dbReference type="EMBL" id="MDR6956121.1"/>
    </source>
</evidence>
<proteinExistence type="predicted"/>
<dbReference type="AlphaFoldDB" id="A0AAW8M2R4"/>
<dbReference type="Proteomes" id="UP001252613">
    <property type="component" value="Unassembled WGS sequence"/>
</dbReference>
<protein>
    <submittedName>
        <fullName evidence="1">Uncharacterized protein</fullName>
    </submittedName>
</protein>
<evidence type="ECO:0000313" key="2">
    <source>
        <dbReference type="Proteomes" id="UP001252613"/>
    </source>
</evidence>
<sequence length="61" mass="6880">MAPKLDTNAMAATMPITKKVDKPHKKFVHNELTFHDVLQAARDSQKAFDKFVTTGKLPITR</sequence>
<name>A0AAW8M2R4_9PSED</name>
<reference evidence="1" key="1">
    <citation type="submission" date="2023-07" db="EMBL/GenBank/DDBJ databases">
        <title>Sorghum-associated microbial communities from plants grown in Nebraska, USA.</title>
        <authorList>
            <person name="Schachtman D."/>
        </authorList>
    </citation>
    <scope>NUCLEOTIDE SEQUENCE</scope>
    <source>
        <strain evidence="1">3432</strain>
    </source>
</reference>